<dbReference type="FunFam" id="3.40.50.2000:FF:000038">
    <property type="entry name" value="UDP-GlucuronosylTransferase"/>
    <property type="match status" value="1"/>
</dbReference>
<dbReference type="GO" id="GO:0015020">
    <property type="term" value="F:glucuronosyltransferase activity"/>
    <property type="evidence" value="ECO:0007669"/>
    <property type="project" value="UniProtKB-EC"/>
</dbReference>
<evidence type="ECO:0000256" key="4">
    <source>
        <dbReference type="ARBA" id="ARBA00022679"/>
    </source>
</evidence>
<comment type="subcellular location">
    <subcellularLocation>
        <location evidence="1 11">Membrane</location>
        <topology evidence="1 11">Single-pass membrane protein</topology>
    </subcellularLocation>
</comment>
<evidence type="ECO:0000256" key="1">
    <source>
        <dbReference type="ARBA" id="ARBA00004167"/>
    </source>
</evidence>
<protein>
    <recommendedName>
        <fullName evidence="11">UDP-glucuronosyltransferase</fullName>
        <ecNumber evidence="11">2.4.1.17</ecNumber>
    </recommendedName>
</protein>
<sequence>MDFCGYGFMKLAEIPAYANSIPMAMAGMVARGLGLGGPLFEPFPIASGSNTEMSFFERVIDKVMPAYTVLLDGMDIRELSVSVVQKLVDPAFTAEEAIANGRYLFFNTEEHMDFPRPISHKVIYIGGITVAQSSADALPDDYKKIFDNAKHGVVYVSFGSIARSKFMPEHIKAAFLKTFKAFPEINFIWKYEDPSDDVAKDLPNVFKMAWVPQKEVLAHPRLLAFVTHGGMNSVLEAALTGVPLLGVPLFADQYRNVRMLEFRGTSVIIKKNDVTPKKLIAAIHTLTDTDDHRIRAREIASLARTKPLNATQRFISYINHAIAFSNTTDFLDINNRQMSTFKYFDLDVYAFLIGFAIFIVTVIVYALFKVVSLIRSAILRVVFVDQKKTL</sequence>
<evidence type="ECO:0000256" key="6">
    <source>
        <dbReference type="ARBA" id="ARBA00022729"/>
    </source>
</evidence>
<name>A0A7E4VNA9_PANRE</name>
<dbReference type="PROSITE" id="PS00375">
    <property type="entry name" value="UDPGT"/>
    <property type="match status" value="1"/>
</dbReference>
<dbReference type="SUPFAM" id="SSF53756">
    <property type="entry name" value="UDP-Glycosyltransferase/glycogen phosphorylase"/>
    <property type="match status" value="1"/>
</dbReference>
<keyword evidence="8 11" id="KW-0472">Membrane</keyword>
<comment type="catalytic activity">
    <reaction evidence="9 11">
        <text>glucuronate acceptor + UDP-alpha-D-glucuronate = acceptor beta-D-glucuronoside + UDP + H(+)</text>
        <dbReference type="Rhea" id="RHEA:21032"/>
        <dbReference type="ChEBI" id="CHEBI:15378"/>
        <dbReference type="ChEBI" id="CHEBI:58052"/>
        <dbReference type="ChEBI" id="CHEBI:58223"/>
        <dbReference type="ChEBI" id="CHEBI:132367"/>
        <dbReference type="ChEBI" id="CHEBI:132368"/>
        <dbReference type="EC" id="2.4.1.17"/>
    </reaction>
</comment>
<keyword evidence="12" id="KW-1185">Reference proteome</keyword>
<dbReference type="InterPro" id="IPR002213">
    <property type="entry name" value="UDP_glucos_trans"/>
</dbReference>
<dbReference type="Gene3D" id="3.40.50.2000">
    <property type="entry name" value="Glycogen Phosphorylase B"/>
    <property type="match status" value="1"/>
</dbReference>
<keyword evidence="3 10" id="KW-0328">Glycosyltransferase</keyword>
<dbReference type="InterPro" id="IPR035595">
    <property type="entry name" value="UDP_glycos_trans_CS"/>
</dbReference>
<dbReference type="AlphaFoldDB" id="A0A7E4VNA9"/>
<accession>A0A7E4VNA9</accession>
<dbReference type="InterPro" id="IPR050271">
    <property type="entry name" value="UDP-glycosyltransferase"/>
</dbReference>
<evidence type="ECO:0000256" key="8">
    <source>
        <dbReference type="ARBA" id="ARBA00023136"/>
    </source>
</evidence>
<dbReference type="PANTHER" id="PTHR48043">
    <property type="entry name" value="EG:EG0003.4 PROTEIN-RELATED"/>
    <property type="match status" value="1"/>
</dbReference>
<evidence type="ECO:0000256" key="7">
    <source>
        <dbReference type="ARBA" id="ARBA00022989"/>
    </source>
</evidence>
<dbReference type="Pfam" id="PF00201">
    <property type="entry name" value="UDPGT"/>
    <property type="match status" value="1"/>
</dbReference>
<keyword evidence="6" id="KW-0732">Signal</keyword>
<reference evidence="13" key="2">
    <citation type="submission" date="2020-10" db="UniProtKB">
        <authorList>
            <consortium name="WormBaseParasite"/>
        </authorList>
    </citation>
    <scope>IDENTIFICATION</scope>
</reference>
<dbReference type="PANTHER" id="PTHR48043:SF145">
    <property type="entry name" value="FI06409P-RELATED"/>
    <property type="match status" value="1"/>
</dbReference>
<keyword evidence="7 11" id="KW-1133">Transmembrane helix</keyword>
<evidence type="ECO:0000256" key="11">
    <source>
        <dbReference type="RuleBase" id="RU362059"/>
    </source>
</evidence>
<dbReference type="WBParaSite" id="Pan_g23191.t1">
    <property type="protein sequence ID" value="Pan_g23191.t1"/>
    <property type="gene ID" value="Pan_g23191"/>
</dbReference>
<dbReference type="CDD" id="cd03784">
    <property type="entry name" value="GT1_Gtf-like"/>
    <property type="match status" value="1"/>
</dbReference>
<dbReference type="Proteomes" id="UP000492821">
    <property type="component" value="Unassembled WGS sequence"/>
</dbReference>
<evidence type="ECO:0000313" key="12">
    <source>
        <dbReference type="Proteomes" id="UP000492821"/>
    </source>
</evidence>
<evidence type="ECO:0000256" key="9">
    <source>
        <dbReference type="ARBA" id="ARBA00047475"/>
    </source>
</evidence>
<evidence type="ECO:0000256" key="5">
    <source>
        <dbReference type="ARBA" id="ARBA00022692"/>
    </source>
</evidence>
<evidence type="ECO:0000256" key="10">
    <source>
        <dbReference type="RuleBase" id="RU003718"/>
    </source>
</evidence>
<organism evidence="12 13">
    <name type="scientific">Panagrellus redivivus</name>
    <name type="common">Microworm</name>
    <dbReference type="NCBI Taxonomy" id="6233"/>
    <lineage>
        <taxon>Eukaryota</taxon>
        <taxon>Metazoa</taxon>
        <taxon>Ecdysozoa</taxon>
        <taxon>Nematoda</taxon>
        <taxon>Chromadorea</taxon>
        <taxon>Rhabditida</taxon>
        <taxon>Tylenchina</taxon>
        <taxon>Panagrolaimomorpha</taxon>
        <taxon>Panagrolaimoidea</taxon>
        <taxon>Panagrolaimidae</taxon>
        <taxon>Panagrellus</taxon>
    </lineage>
</organism>
<keyword evidence="5 11" id="KW-0812">Transmembrane</keyword>
<evidence type="ECO:0000256" key="3">
    <source>
        <dbReference type="ARBA" id="ARBA00022676"/>
    </source>
</evidence>
<dbReference type="EC" id="2.4.1.17" evidence="11"/>
<reference evidence="12" key="1">
    <citation type="journal article" date="2013" name="Genetics">
        <title>The draft genome and transcriptome of Panagrellus redivivus are shaped by the harsh demands of a free-living lifestyle.</title>
        <authorList>
            <person name="Srinivasan J."/>
            <person name="Dillman A.R."/>
            <person name="Macchietto M.G."/>
            <person name="Heikkinen L."/>
            <person name="Lakso M."/>
            <person name="Fracchia K.M."/>
            <person name="Antoshechkin I."/>
            <person name="Mortazavi A."/>
            <person name="Wong G."/>
            <person name="Sternberg P.W."/>
        </authorList>
    </citation>
    <scope>NUCLEOTIDE SEQUENCE [LARGE SCALE GENOMIC DNA]</scope>
    <source>
        <strain evidence="12">MT8872</strain>
    </source>
</reference>
<proteinExistence type="inferred from homology"/>
<keyword evidence="4 10" id="KW-0808">Transferase</keyword>
<feature type="transmembrane region" description="Helical" evidence="11">
    <location>
        <begin position="348"/>
        <end position="368"/>
    </location>
</feature>
<dbReference type="GO" id="GO:0016020">
    <property type="term" value="C:membrane"/>
    <property type="evidence" value="ECO:0007669"/>
    <property type="project" value="UniProtKB-SubCell"/>
</dbReference>
<evidence type="ECO:0000313" key="13">
    <source>
        <dbReference type="WBParaSite" id="Pan_g23191.t1"/>
    </source>
</evidence>
<comment type="similarity">
    <text evidence="2 10">Belongs to the UDP-glycosyltransferase family.</text>
</comment>
<evidence type="ECO:0000256" key="2">
    <source>
        <dbReference type="ARBA" id="ARBA00009995"/>
    </source>
</evidence>